<accession>A0ABY8UKD8</accession>
<feature type="compositionally biased region" description="Acidic residues" evidence="1">
    <location>
        <begin position="140"/>
        <end position="155"/>
    </location>
</feature>
<dbReference type="Gene3D" id="2.60.120.620">
    <property type="entry name" value="q2cbj1_9rhob like domain"/>
    <property type="match status" value="1"/>
</dbReference>
<evidence type="ECO:0000256" key="1">
    <source>
        <dbReference type="SAM" id="MobiDB-lite"/>
    </source>
</evidence>
<evidence type="ECO:0000313" key="2">
    <source>
        <dbReference type="EMBL" id="WIA21143.1"/>
    </source>
</evidence>
<feature type="region of interest" description="Disordered" evidence="1">
    <location>
        <begin position="1"/>
        <end position="21"/>
    </location>
</feature>
<dbReference type="PANTHER" id="PTHR33099:SF7">
    <property type="entry name" value="MYND-TYPE DOMAIN-CONTAINING PROTEIN"/>
    <property type="match status" value="1"/>
</dbReference>
<feature type="compositionally biased region" description="Low complexity" evidence="1">
    <location>
        <begin position="109"/>
        <end position="127"/>
    </location>
</feature>
<gene>
    <name evidence="2" type="ORF">OEZ85_005454</name>
</gene>
<dbReference type="EMBL" id="CP126219">
    <property type="protein sequence ID" value="WIA21143.1"/>
    <property type="molecule type" value="Genomic_DNA"/>
</dbReference>
<dbReference type="PANTHER" id="PTHR33099">
    <property type="entry name" value="FE2OG DIOXYGENASE DOMAIN-CONTAINING PROTEIN"/>
    <property type="match status" value="1"/>
</dbReference>
<reference evidence="2 3" key="1">
    <citation type="submission" date="2023-05" db="EMBL/GenBank/DDBJ databases">
        <title>A 100% complete, gapless, phased diploid assembly of the Scenedesmus obliquus UTEX 3031 genome.</title>
        <authorList>
            <person name="Biondi T.C."/>
            <person name="Hanschen E.R."/>
            <person name="Kwon T."/>
            <person name="Eng W."/>
            <person name="Kruse C.P.S."/>
            <person name="Koehler S.I."/>
            <person name="Kunde Y."/>
            <person name="Gleasner C.D."/>
            <person name="You Mak K.T."/>
            <person name="Polle J."/>
            <person name="Hovde B.T."/>
            <person name="Starkenburg S.R."/>
        </authorList>
    </citation>
    <scope>NUCLEOTIDE SEQUENCE [LARGE SCALE GENOMIC DNA]</scope>
    <source>
        <strain evidence="2 3">DOE0152z</strain>
    </source>
</reference>
<dbReference type="Proteomes" id="UP001244341">
    <property type="component" value="Chromosome 12b"/>
</dbReference>
<evidence type="ECO:0008006" key="4">
    <source>
        <dbReference type="Google" id="ProtNLM"/>
    </source>
</evidence>
<feature type="region of interest" description="Disordered" evidence="1">
    <location>
        <begin position="109"/>
        <end position="155"/>
    </location>
</feature>
<feature type="compositionally biased region" description="Acidic residues" evidence="1">
    <location>
        <begin position="559"/>
        <end position="579"/>
    </location>
</feature>
<evidence type="ECO:0000313" key="3">
    <source>
        <dbReference type="Proteomes" id="UP001244341"/>
    </source>
</evidence>
<protein>
    <recommendedName>
        <fullName evidence="4">Fe2OG dioxygenase domain-containing protein</fullName>
    </recommendedName>
</protein>
<feature type="region of interest" description="Disordered" evidence="1">
    <location>
        <begin position="559"/>
        <end position="593"/>
    </location>
</feature>
<keyword evidence="3" id="KW-1185">Reference proteome</keyword>
<feature type="compositionally biased region" description="Acidic residues" evidence="1">
    <location>
        <begin position="505"/>
        <end position="518"/>
    </location>
</feature>
<proteinExistence type="predicted"/>
<organism evidence="2 3">
    <name type="scientific">Tetradesmus obliquus</name>
    <name type="common">Green alga</name>
    <name type="synonym">Acutodesmus obliquus</name>
    <dbReference type="NCBI Taxonomy" id="3088"/>
    <lineage>
        <taxon>Eukaryota</taxon>
        <taxon>Viridiplantae</taxon>
        <taxon>Chlorophyta</taxon>
        <taxon>core chlorophytes</taxon>
        <taxon>Chlorophyceae</taxon>
        <taxon>CS clade</taxon>
        <taxon>Sphaeropleales</taxon>
        <taxon>Scenedesmaceae</taxon>
        <taxon>Tetradesmus</taxon>
    </lineage>
</organism>
<feature type="region of interest" description="Disordered" evidence="1">
    <location>
        <begin position="505"/>
        <end position="528"/>
    </location>
</feature>
<name>A0ABY8UKD8_TETOB</name>
<sequence>MVAKRDPTHNNVTVPGSKPAEATATGALGSAGAAAAAAAAEEAGVLQAVVTVKAEAEDEMEQQAAVPVKAEAEAMAQQAAVPVKAEAEEVAQQAAVPVKAEAEEVAQQAAVPVKAEPQGQQPGAQQASVPVKTEPRQAAADEEDEDEQEGEEELEEGAWKQMLWDALHSAAPPSNFACSGRMDFSSSSSSSSSSGPIFLPDIAVAGVGRLGLPLCREQAVSLKAVAQQAPHGRGLATVVDTAVRDAFEVDASQVSIGASWQPLLQCAVAAAAKALDVDDSAACSTEAHLYKLLLYEQGGHFAAHQDTEKEAGMIGTLMVQLPCCEGHSGGSLAVRHRGKQYMHDFAQDSATSLQYAAFFADCQHELTPLTGGMRLVLAYNVVFRGPAAAAPRLAGCSAAERQLKAAVQAWEAELQNGGTQERIAFLLEHNYTEANLRFEHLKGADRALARALRACSRLDAHLVLLTRKVCGSTDSPCHSYGRYGRRYGGGYGGCGYKRRCSWDDDGEEEEEEEEEEEYGGPGGHTMTDVHEDYIETGSWVARDGSVVDYGKLDAEADFYDPEGDPLFGSDDEPDKEEYEGYTGNAGRFSSSSSSNWVWRGFSAGGGC</sequence>